<dbReference type="SMART" id="SM00530">
    <property type="entry name" value="HTH_XRE"/>
    <property type="match status" value="1"/>
</dbReference>
<dbReference type="Pfam" id="PF01381">
    <property type="entry name" value="HTH_3"/>
    <property type="match status" value="1"/>
</dbReference>
<organism evidence="2 3">
    <name type="scientific">Cupriavidus nantongensis</name>
    <dbReference type="NCBI Taxonomy" id="1796606"/>
    <lineage>
        <taxon>Bacteria</taxon>
        <taxon>Pseudomonadati</taxon>
        <taxon>Pseudomonadota</taxon>
        <taxon>Betaproteobacteria</taxon>
        <taxon>Burkholderiales</taxon>
        <taxon>Burkholderiaceae</taxon>
        <taxon>Cupriavidus</taxon>
    </lineage>
</organism>
<dbReference type="EMBL" id="CP014844">
    <property type="protein sequence ID" value="AMR77665.1"/>
    <property type="molecule type" value="Genomic_DNA"/>
</dbReference>
<sequence length="109" mass="12023">MNARTDIQLINGPDGKPAFVVIPYADYLAMEKKAEPTIPNEVVGLMIDHDYTPARAWREHLRLTQTEVAERLGISQSAYAQQESSTKLRKSSLEKIAAALGISVAQLDV</sequence>
<dbReference type="Gene3D" id="1.10.260.40">
    <property type="entry name" value="lambda repressor-like DNA-binding domains"/>
    <property type="match status" value="1"/>
</dbReference>
<evidence type="ECO:0000313" key="2">
    <source>
        <dbReference type="EMBL" id="AMR77665.1"/>
    </source>
</evidence>
<dbReference type="OrthoDB" id="5679339at2"/>
<proteinExistence type="predicted"/>
<dbReference type="SUPFAM" id="SSF47413">
    <property type="entry name" value="lambda repressor-like DNA-binding domains"/>
    <property type="match status" value="1"/>
</dbReference>
<name>A0A142JHV3_9BURK</name>
<reference evidence="2 3" key="1">
    <citation type="submission" date="2016-03" db="EMBL/GenBank/DDBJ databases">
        <title>Complete genome sequence of a novel chlorpyrifos degrading bacterium, Cupriavidus nantongensis sp. X1.</title>
        <authorList>
            <person name="Fang L."/>
        </authorList>
    </citation>
    <scope>NUCLEOTIDE SEQUENCE [LARGE SCALE GENOMIC DNA]</scope>
    <source>
        <strain evidence="2 3">X1</strain>
    </source>
</reference>
<dbReference type="RefSeq" id="WP_062798332.1">
    <property type="nucleotide sequence ID" value="NZ_CP014844.1"/>
</dbReference>
<dbReference type="CDD" id="cd00093">
    <property type="entry name" value="HTH_XRE"/>
    <property type="match status" value="1"/>
</dbReference>
<dbReference type="InterPro" id="IPR010982">
    <property type="entry name" value="Lambda_DNA-bd_dom_sf"/>
</dbReference>
<dbReference type="GO" id="GO:0003677">
    <property type="term" value="F:DNA binding"/>
    <property type="evidence" value="ECO:0007669"/>
    <property type="project" value="InterPro"/>
</dbReference>
<keyword evidence="3" id="KW-1185">Reference proteome</keyword>
<protein>
    <submittedName>
        <fullName evidence="2">Transcriptional regulator</fullName>
    </submittedName>
</protein>
<accession>A0A142JHV3</accession>
<dbReference type="STRING" id="1796606.A2G96_07915"/>
<evidence type="ECO:0000313" key="3">
    <source>
        <dbReference type="Proteomes" id="UP000075238"/>
    </source>
</evidence>
<dbReference type="Proteomes" id="UP000075238">
    <property type="component" value="Chromosome 1"/>
</dbReference>
<dbReference type="PROSITE" id="PS50943">
    <property type="entry name" value="HTH_CROC1"/>
    <property type="match status" value="1"/>
</dbReference>
<gene>
    <name evidence="2" type="ORF">A2G96_07915</name>
</gene>
<dbReference type="AlphaFoldDB" id="A0A142JHV3"/>
<feature type="domain" description="HTH cro/C1-type" evidence="1">
    <location>
        <begin position="55"/>
        <end position="107"/>
    </location>
</feature>
<evidence type="ECO:0000259" key="1">
    <source>
        <dbReference type="PROSITE" id="PS50943"/>
    </source>
</evidence>
<dbReference type="KEGG" id="cnan:A2G96_07915"/>
<dbReference type="InterPro" id="IPR001387">
    <property type="entry name" value="Cro/C1-type_HTH"/>
</dbReference>